<keyword evidence="3" id="KW-1185">Reference proteome</keyword>
<dbReference type="AlphaFoldDB" id="A0A6A6XCQ1"/>
<dbReference type="Proteomes" id="UP000799757">
    <property type="component" value="Unassembled WGS sequence"/>
</dbReference>
<dbReference type="CDD" id="cd09917">
    <property type="entry name" value="F-box_SF"/>
    <property type="match status" value="1"/>
</dbReference>
<dbReference type="PROSITE" id="PS00028">
    <property type="entry name" value="ZINC_FINGER_C2H2_1"/>
    <property type="match status" value="1"/>
</dbReference>
<dbReference type="InterPro" id="IPR013087">
    <property type="entry name" value="Znf_C2H2_type"/>
</dbReference>
<evidence type="ECO:0000313" key="2">
    <source>
        <dbReference type="EMBL" id="KAF2794226.1"/>
    </source>
</evidence>
<organism evidence="2 3">
    <name type="scientific">Melanomma pulvis-pyrius CBS 109.77</name>
    <dbReference type="NCBI Taxonomy" id="1314802"/>
    <lineage>
        <taxon>Eukaryota</taxon>
        <taxon>Fungi</taxon>
        <taxon>Dikarya</taxon>
        <taxon>Ascomycota</taxon>
        <taxon>Pezizomycotina</taxon>
        <taxon>Dothideomycetes</taxon>
        <taxon>Pleosporomycetidae</taxon>
        <taxon>Pleosporales</taxon>
        <taxon>Melanommataceae</taxon>
        <taxon>Melanomma</taxon>
    </lineage>
</organism>
<name>A0A6A6XCQ1_9PLEO</name>
<gene>
    <name evidence="2" type="ORF">K505DRAFT_374775</name>
</gene>
<feature type="domain" description="C2H2-type" evidence="1">
    <location>
        <begin position="458"/>
        <end position="481"/>
    </location>
</feature>
<accession>A0A6A6XCQ1</accession>
<dbReference type="InterPro" id="IPR036047">
    <property type="entry name" value="F-box-like_dom_sf"/>
</dbReference>
<proteinExistence type="predicted"/>
<protein>
    <recommendedName>
        <fullName evidence="1">C2H2-type domain-containing protein</fullName>
    </recommendedName>
</protein>
<evidence type="ECO:0000259" key="1">
    <source>
        <dbReference type="PROSITE" id="PS00028"/>
    </source>
</evidence>
<dbReference type="EMBL" id="MU001898">
    <property type="protein sequence ID" value="KAF2794226.1"/>
    <property type="molecule type" value="Genomic_DNA"/>
</dbReference>
<dbReference type="SUPFAM" id="SSF81383">
    <property type="entry name" value="F-box domain"/>
    <property type="match status" value="1"/>
</dbReference>
<sequence length="578" mass="66202">MAIDFYPPAAITKEQIKDVAKGVRDLCSAGPSRLIDSMDGCTSKINWYISQKAKFNKHMTAIGGQLSMYFDDSNSLVERRPIAQEPRDQACGLIACHIIFGAQSTIPDTFTLIISTVQYKWDIVLPTPTTSFNYKPRMWVQGVCNLLATLSKPPWTKPLNWSLQMTLQGEERIPYHLYVQSYAVQPRSSSQPSSFPEFNQLPAELQLRILTFCSAPTLYRIMRTSSMLRIEAAKLFWADQNTYYLIEAYWLFGGGHSGYTCYDLSFMAYVQNVEIEYDVIAEDKIGPVRDDVLEIDYEKARDFWKTFKTRFPRAKTVVVNQNWESVSIRQQDDDEPVACCLKVLIEVCPVEIDVFAFVLVEVGSGGCKRTALPVANNWHRVLYQLTKGGGWKKVTTSGFERKTILIPPKRFHGPVGEFEAQKHEGSRIHLQQIGLGALAIEALDRYYFDKEDPEPFHCPVSGCDVYFEKAGQWTQHAAEAHSIHSLTKSGFDILPTALQHIFEERKNSLERESEAVGRKFRKIYNDWNEEGGKKRKELERGWIYQLENDEAWYTGTKGTESKLWEWFTTVMDPTWVGQ</sequence>
<reference evidence="2" key="1">
    <citation type="journal article" date="2020" name="Stud. Mycol.">
        <title>101 Dothideomycetes genomes: a test case for predicting lifestyles and emergence of pathogens.</title>
        <authorList>
            <person name="Haridas S."/>
            <person name="Albert R."/>
            <person name="Binder M."/>
            <person name="Bloem J."/>
            <person name="Labutti K."/>
            <person name="Salamov A."/>
            <person name="Andreopoulos B."/>
            <person name="Baker S."/>
            <person name="Barry K."/>
            <person name="Bills G."/>
            <person name="Bluhm B."/>
            <person name="Cannon C."/>
            <person name="Castanera R."/>
            <person name="Culley D."/>
            <person name="Daum C."/>
            <person name="Ezra D."/>
            <person name="Gonzalez J."/>
            <person name="Henrissat B."/>
            <person name="Kuo A."/>
            <person name="Liang C."/>
            <person name="Lipzen A."/>
            <person name="Lutzoni F."/>
            <person name="Magnuson J."/>
            <person name="Mondo S."/>
            <person name="Nolan M."/>
            <person name="Ohm R."/>
            <person name="Pangilinan J."/>
            <person name="Park H.-J."/>
            <person name="Ramirez L."/>
            <person name="Alfaro M."/>
            <person name="Sun H."/>
            <person name="Tritt A."/>
            <person name="Yoshinaga Y."/>
            <person name="Zwiers L.-H."/>
            <person name="Turgeon B."/>
            <person name="Goodwin S."/>
            <person name="Spatafora J."/>
            <person name="Crous P."/>
            <person name="Grigoriev I."/>
        </authorList>
    </citation>
    <scope>NUCLEOTIDE SEQUENCE</scope>
    <source>
        <strain evidence="2">CBS 109.77</strain>
    </source>
</reference>
<dbReference type="OrthoDB" id="5397557at2759"/>
<evidence type="ECO:0000313" key="3">
    <source>
        <dbReference type="Proteomes" id="UP000799757"/>
    </source>
</evidence>